<protein>
    <submittedName>
        <fullName evidence="1">Major capsid protein</fullName>
    </submittedName>
</protein>
<name>A0A9X3ANA7_9ENTR</name>
<dbReference type="EMBL" id="JALHAP010000078">
    <property type="protein sequence ID" value="MCT4702457.1"/>
    <property type="molecule type" value="Genomic_DNA"/>
</dbReference>
<dbReference type="InterPro" id="IPR005564">
    <property type="entry name" value="Major_capsid_GpE"/>
</dbReference>
<accession>A0A9X3ANA7</accession>
<sequence>MQATIMDAVTSFALAMHDKYMRTRERIFADALFRNTVEATYTQQPVIDWQEEFGYQQEVGTIATGITADPLRSLDDAVTAAKVRMGGLAGQLDGFILFAGSNVYRGIKYHPDIRQNIQYGVLDRDVLFNKEVLPAFSTFIIENIRVVEVTDQNLYGIGPDESFLVPRFSKPLSSDIALPFGYVATATSRNLELAFAEPVDFRIYSTQDKLKNVEIFAESSILPVVYRPDFVTKLTNDAA</sequence>
<dbReference type="Pfam" id="PF03864">
    <property type="entry name" value="Phage_cap_E"/>
    <property type="match status" value="1"/>
</dbReference>
<evidence type="ECO:0000313" key="1">
    <source>
        <dbReference type="EMBL" id="MCT4702457.1"/>
    </source>
</evidence>
<comment type="caution">
    <text evidence="1">The sequence shown here is derived from an EMBL/GenBank/DDBJ whole genome shotgun (WGS) entry which is preliminary data.</text>
</comment>
<reference evidence="1" key="1">
    <citation type="submission" date="2022-03" db="EMBL/GenBank/DDBJ databases">
        <title>Proposal of a novel genus Dryocolo and two novel species.</title>
        <authorList>
            <person name="Maddock D.W."/>
            <person name="Brady C.L."/>
            <person name="Denman S."/>
            <person name="Arnold D."/>
        </authorList>
    </citation>
    <scope>NUCLEOTIDE SEQUENCE</scope>
    <source>
        <strain evidence="1">H6W4</strain>
    </source>
</reference>
<dbReference type="AlphaFoldDB" id="A0A9X3ANA7"/>
<proteinExistence type="predicted"/>
<organism evidence="1 2">
    <name type="scientific">Dryocola boscaweniae</name>
    <dbReference type="NCBI Taxonomy" id="2925397"/>
    <lineage>
        <taxon>Bacteria</taxon>
        <taxon>Pseudomonadati</taxon>
        <taxon>Pseudomonadota</taxon>
        <taxon>Gammaproteobacteria</taxon>
        <taxon>Enterobacterales</taxon>
        <taxon>Enterobacteriaceae</taxon>
        <taxon>Dryocola</taxon>
    </lineage>
</organism>
<dbReference type="Proteomes" id="UP001150641">
    <property type="component" value="Unassembled WGS sequence"/>
</dbReference>
<evidence type="ECO:0000313" key="2">
    <source>
        <dbReference type="Proteomes" id="UP001150641"/>
    </source>
</evidence>
<gene>
    <name evidence="1" type="ORF">MUA00_11720</name>
</gene>
<keyword evidence="2" id="KW-1185">Reference proteome</keyword>